<organism evidence="1">
    <name type="scientific">marine sediment metagenome</name>
    <dbReference type="NCBI Taxonomy" id="412755"/>
    <lineage>
        <taxon>unclassified sequences</taxon>
        <taxon>metagenomes</taxon>
        <taxon>ecological metagenomes</taxon>
    </lineage>
</organism>
<name>A0A0F9AWW5_9ZZZZ</name>
<accession>A0A0F9AWW5</accession>
<gene>
    <name evidence="1" type="ORF">LCGC14_2599500</name>
</gene>
<feature type="non-terminal residue" evidence="1">
    <location>
        <position position="1"/>
    </location>
</feature>
<dbReference type="AlphaFoldDB" id="A0A0F9AWW5"/>
<reference evidence="1" key="1">
    <citation type="journal article" date="2015" name="Nature">
        <title>Complex archaea that bridge the gap between prokaryotes and eukaryotes.</title>
        <authorList>
            <person name="Spang A."/>
            <person name="Saw J.H."/>
            <person name="Jorgensen S.L."/>
            <person name="Zaremba-Niedzwiedzka K."/>
            <person name="Martijn J."/>
            <person name="Lind A.E."/>
            <person name="van Eijk R."/>
            <person name="Schleper C."/>
            <person name="Guy L."/>
            <person name="Ettema T.J."/>
        </authorList>
    </citation>
    <scope>NUCLEOTIDE SEQUENCE</scope>
</reference>
<evidence type="ECO:0000313" key="1">
    <source>
        <dbReference type="EMBL" id="KKL06092.1"/>
    </source>
</evidence>
<proteinExistence type="predicted"/>
<dbReference type="EMBL" id="LAZR01043853">
    <property type="protein sequence ID" value="KKL06092.1"/>
    <property type="molecule type" value="Genomic_DNA"/>
</dbReference>
<protein>
    <submittedName>
        <fullName evidence="1">Uncharacterized protein</fullName>
    </submittedName>
</protein>
<comment type="caution">
    <text evidence="1">The sequence shown here is derived from an EMBL/GenBank/DDBJ whole genome shotgun (WGS) entry which is preliminary data.</text>
</comment>
<sequence length="79" mass="8714">NMLAYRFTAWPTDTGQTPDLITVAEDALYHQVMMEMGPVVKDAELAQFHQPLLQPAVEAAISVEAELMIGGRIEQIDAD</sequence>